<feature type="domain" description="BRCT" evidence="1">
    <location>
        <begin position="1"/>
        <end position="63"/>
    </location>
</feature>
<evidence type="ECO:0000313" key="2">
    <source>
        <dbReference type="EMBL" id="KDN38580.1"/>
    </source>
</evidence>
<dbReference type="PROSITE" id="PS50172">
    <property type="entry name" value="BRCT"/>
    <property type="match status" value="1"/>
</dbReference>
<evidence type="ECO:0000259" key="1">
    <source>
        <dbReference type="PROSITE" id="PS50172"/>
    </source>
</evidence>
<dbReference type="PANTHER" id="PTHR47667:SF1">
    <property type="entry name" value="REGULATOR OF TY1 TRANSPOSITION PROTEIN 107"/>
    <property type="match status" value="1"/>
</dbReference>
<dbReference type="InterPro" id="IPR036420">
    <property type="entry name" value="BRCT_dom_sf"/>
</dbReference>
<dbReference type="RefSeq" id="XP_013240769.1">
    <property type="nucleotide sequence ID" value="XM_013385315.1"/>
</dbReference>
<dbReference type="OrthoDB" id="342264at2759"/>
<protein>
    <recommendedName>
        <fullName evidence="1">BRCT domain-containing protein</fullName>
    </recommendedName>
</protein>
<keyword evidence="3" id="KW-1185">Reference proteome</keyword>
<feature type="non-terminal residue" evidence="2">
    <location>
        <position position="1"/>
    </location>
</feature>
<sequence>LLNAMGARWTPEMSIKNTHCVSATLSGDKVLKAAEWNIPIVNHLWLEDCFARWQDVPHGDATYVDYSPGVNMQKLVG</sequence>
<dbReference type="Gene3D" id="3.40.50.10190">
    <property type="entry name" value="BRCT domain"/>
    <property type="match status" value="1"/>
</dbReference>
<dbReference type="PANTHER" id="PTHR47667">
    <property type="entry name" value="REGULATOR OF TY1 TRANSPOSITION PROTEIN 107"/>
    <property type="match status" value="1"/>
</dbReference>
<dbReference type="GO" id="GO:0006302">
    <property type="term" value="P:double-strand break repair"/>
    <property type="evidence" value="ECO:0007669"/>
    <property type="project" value="TreeGrafter"/>
</dbReference>
<dbReference type="Proteomes" id="UP000027361">
    <property type="component" value="Unassembled WGS sequence"/>
</dbReference>
<gene>
    <name evidence="2" type="ORF">K437DRAFT_217750</name>
</gene>
<dbReference type="GO" id="GO:0005634">
    <property type="term" value="C:nucleus"/>
    <property type="evidence" value="ECO:0007669"/>
    <property type="project" value="TreeGrafter"/>
</dbReference>
<dbReference type="Pfam" id="PF12738">
    <property type="entry name" value="PTCB-BRCT"/>
    <property type="match status" value="1"/>
</dbReference>
<organism evidence="2 3">
    <name type="scientific">Tilletiaria anomala (strain ATCC 24038 / CBS 436.72 / UBC 951)</name>
    <dbReference type="NCBI Taxonomy" id="1037660"/>
    <lineage>
        <taxon>Eukaryota</taxon>
        <taxon>Fungi</taxon>
        <taxon>Dikarya</taxon>
        <taxon>Basidiomycota</taxon>
        <taxon>Ustilaginomycotina</taxon>
        <taxon>Exobasidiomycetes</taxon>
        <taxon>Georgefischeriales</taxon>
        <taxon>Tilletiariaceae</taxon>
        <taxon>Tilletiaria</taxon>
    </lineage>
</organism>
<dbReference type="AlphaFoldDB" id="A0A066VJ08"/>
<dbReference type="GO" id="GO:1990683">
    <property type="term" value="P:DNA double-strand break attachment to nuclear envelope"/>
    <property type="evidence" value="ECO:0007669"/>
    <property type="project" value="TreeGrafter"/>
</dbReference>
<dbReference type="GeneID" id="25262174"/>
<evidence type="ECO:0000313" key="3">
    <source>
        <dbReference type="Proteomes" id="UP000027361"/>
    </source>
</evidence>
<dbReference type="OMA" id="MSIKNTH"/>
<reference evidence="2 3" key="1">
    <citation type="submission" date="2014-05" db="EMBL/GenBank/DDBJ databases">
        <title>Draft genome sequence of a rare smut relative, Tilletiaria anomala UBC 951.</title>
        <authorList>
            <consortium name="DOE Joint Genome Institute"/>
            <person name="Toome M."/>
            <person name="Kuo A."/>
            <person name="Henrissat B."/>
            <person name="Lipzen A."/>
            <person name="Tritt A."/>
            <person name="Yoshinaga Y."/>
            <person name="Zane M."/>
            <person name="Barry K."/>
            <person name="Grigoriev I.V."/>
            <person name="Spatafora J.W."/>
            <person name="Aimea M.C."/>
        </authorList>
    </citation>
    <scope>NUCLEOTIDE SEQUENCE [LARGE SCALE GENOMIC DNA]</scope>
    <source>
        <strain evidence="2 3">UBC 951</strain>
    </source>
</reference>
<feature type="non-terminal residue" evidence="2">
    <location>
        <position position="77"/>
    </location>
</feature>
<name>A0A066VJ08_TILAU</name>
<comment type="caution">
    <text evidence="2">The sequence shown here is derived from an EMBL/GenBank/DDBJ whole genome shotgun (WGS) entry which is preliminary data.</text>
</comment>
<dbReference type="InterPro" id="IPR001357">
    <property type="entry name" value="BRCT_dom"/>
</dbReference>
<dbReference type="SUPFAM" id="SSF52113">
    <property type="entry name" value="BRCT domain"/>
    <property type="match status" value="1"/>
</dbReference>
<dbReference type="InterPro" id="IPR053036">
    <property type="entry name" value="CellCycle_DNARepair_Reg"/>
</dbReference>
<dbReference type="GO" id="GO:0035361">
    <property type="term" value="C:Cul8-RING ubiquitin ligase complex"/>
    <property type="evidence" value="ECO:0007669"/>
    <property type="project" value="TreeGrafter"/>
</dbReference>
<dbReference type="InParanoid" id="A0A066VJ08"/>
<dbReference type="STRING" id="1037660.A0A066VJ08"/>
<accession>A0A066VJ08</accession>
<dbReference type="EMBL" id="JMSN01000116">
    <property type="protein sequence ID" value="KDN38580.1"/>
    <property type="molecule type" value="Genomic_DNA"/>
</dbReference>
<proteinExistence type="predicted"/>
<dbReference type="HOGENOM" id="CLU_2644896_0_0_1"/>